<organism evidence="1 2">
    <name type="scientific">Klebsiella oxytoca</name>
    <dbReference type="NCBI Taxonomy" id="571"/>
    <lineage>
        <taxon>Bacteria</taxon>
        <taxon>Pseudomonadati</taxon>
        <taxon>Pseudomonadota</taxon>
        <taxon>Gammaproteobacteria</taxon>
        <taxon>Enterobacterales</taxon>
        <taxon>Enterobacteriaceae</taxon>
        <taxon>Klebsiella/Raoultella group</taxon>
        <taxon>Klebsiella</taxon>
    </lineage>
</organism>
<name>A0AAP2FK66_KLEOX</name>
<evidence type="ECO:0000313" key="1">
    <source>
        <dbReference type="EMBL" id="MBQ0600928.1"/>
    </source>
</evidence>
<sequence length="62" mass="6470">MNVTTQQSGKGISSILAEELAVFGERVSAAIELCGNEKECAALEDALQALSQAKTSLDRSVS</sequence>
<evidence type="ECO:0000313" key="2">
    <source>
        <dbReference type="Proteomes" id="UP000673434"/>
    </source>
</evidence>
<protein>
    <submittedName>
        <fullName evidence="1">Uncharacterized protein</fullName>
    </submittedName>
</protein>
<comment type="caution">
    <text evidence="1">The sequence shown here is derived from an EMBL/GenBank/DDBJ whole genome shotgun (WGS) entry which is preliminary data.</text>
</comment>
<proteinExistence type="predicted"/>
<dbReference type="EMBL" id="JAGKON010000013">
    <property type="protein sequence ID" value="MBQ0600928.1"/>
    <property type="molecule type" value="Genomic_DNA"/>
</dbReference>
<accession>A0AAP2FK66</accession>
<reference evidence="1 2" key="1">
    <citation type="submission" date="2021-03" db="EMBL/GenBank/DDBJ databases">
        <authorList>
            <person name="Stanton E."/>
        </authorList>
    </citation>
    <scope>NUCLEOTIDE SEQUENCE [LARGE SCALE GENOMIC DNA]</scope>
    <source>
        <strain evidence="1 2">2020EL-00037</strain>
    </source>
</reference>
<keyword evidence="2" id="KW-1185">Reference proteome</keyword>
<dbReference type="RefSeq" id="WP_210846329.1">
    <property type="nucleotide sequence ID" value="NZ_JAGKON010000013.1"/>
</dbReference>
<dbReference type="AlphaFoldDB" id="A0AAP2FK66"/>
<gene>
    <name evidence="1" type="ORF">J7S78_14105</name>
</gene>
<dbReference type="Proteomes" id="UP000673434">
    <property type="component" value="Unassembled WGS sequence"/>
</dbReference>